<dbReference type="OrthoDB" id="3007771at2759"/>
<feature type="region of interest" description="Disordered" evidence="1">
    <location>
        <begin position="327"/>
        <end position="384"/>
    </location>
</feature>
<organism evidence="2 3">
    <name type="scientific">Saitozyma podzolica</name>
    <dbReference type="NCBI Taxonomy" id="1890683"/>
    <lineage>
        <taxon>Eukaryota</taxon>
        <taxon>Fungi</taxon>
        <taxon>Dikarya</taxon>
        <taxon>Basidiomycota</taxon>
        <taxon>Agaricomycotina</taxon>
        <taxon>Tremellomycetes</taxon>
        <taxon>Tremellales</taxon>
        <taxon>Trimorphomycetaceae</taxon>
        <taxon>Saitozyma</taxon>
    </lineage>
</organism>
<feature type="region of interest" description="Disordered" evidence="1">
    <location>
        <begin position="239"/>
        <end position="272"/>
    </location>
</feature>
<dbReference type="InterPro" id="IPR023213">
    <property type="entry name" value="CAT-like_dom_sf"/>
</dbReference>
<evidence type="ECO:0000313" key="2">
    <source>
        <dbReference type="EMBL" id="RSH83804.1"/>
    </source>
</evidence>
<dbReference type="EMBL" id="RSCD01000023">
    <property type="protein sequence ID" value="RSH83804.1"/>
    <property type="molecule type" value="Genomic_DNA"/>
</dbReference>
<feature type="region of interest" description="Disordered" evidence="1">
    <location>
        <begin position="511"/>
        <end position="554"/>
    </location>
</feature>
<dbReference type="Gene3D" id="3.30.559.10">
    <property type="entry name" value="Chloramphenicol acetyltransferase-like domain"/>
    <property type="match status" value="2"/>
</dbReference>
<evidence type="ECO:0000313" key="3">
    <source>
        <dbReference type="Proteomes" id="UP000279259"/>
    </source>
</evidence>
<feature type="compositionally biased region" description="Low complexity" evidence="1">
    <location>
        <begin position="327"/>
        <end position="337"/>
    </location>
</feature>
<dbReference type="STRING" id="1890683.A0A427XY30"/>
<comment type="caution">
    <text evidence="2">The sequence shown here is derived from an EMBL/GenBank/DDBJ whole genome shotgun (WGS) entry which is preliminary data.</text>
</comment>
<evidence type="ECO:0000256" key="1">
    <source>
        <dbReference type="SAM" id="MobiDB-lite"/>
    </source>
</evidence>
<feature type="compositionally biased region" description="Pro residues" evidence="1">
    <location>
        <begin position="519"/>
        <end position="531"/>
    </location>
</feature>
<feature type="compositionally biased region" description="Polar residues" evidence="1">
    <location>
        <begin position="348"/>
        <end position="377"/>
    </location>
</feature>
<reference evidence="2 3" key="1">
    <citation type="submission" date="2018-11" db="EMBL/GenBank/DDBJ databases">
        <title>Genome sequence of Saitozyma podzolica DSM 27192.</title>
        <authorList>
            <person name="Aliyu H."/>
            <person name="Gorte O."/>
            <person name="Ochsenreither K."/>
        </authorList>
    </citation>
    <scope>NUCLEOTIDE SEQUENCE [LARGE SCALE GENOMIC DNA]</scope>
    <source>
        <strain evidence="2 3">DSM 27192</strain>
    </source>
</reference>
<protein>
    <recommendedName>
        <fullName evidence="4">Acetyltransferase</fullName>
    </recommendedName>
</protein>
<sequence length="623" mass="67272">MTYGFLLSGIADPGRLKSALEELVRRWPLLGSTIVRREDGRYAYLPWSPLSPAPPITFQTHHSSLPSTSVCPLPRPTPRPSIQNISTAPLFRPPPELHHSHFDSYAHTSPPQPIVHLQVNTYADDTSAVSVTMPHCFADAGGVREILAAWVGVLKGEQVPMTGMDTLFLENIGSGSGSGSGKGVDEDALRADRSGGAARRDWIDWNQADSERTTRWIFVPNDYLSRLKHECTAELREREAAQRDYGDNAGRSASRTRGDAGGVKDPSGAMGVEGVADKEGAEAVKGAEVANGAEVAKDAIENPGQWVSEGDVLLAWWLKTVYSTSEASSSSNTTSCTDHIGIPKPSPISDTDSNTDLDTYAKTDNTLSNSHTDSGPTSHPVVPPVPPVPRVPLAVHIPMDLRNRLSSLPQPYLHNALHSASLIFPSSATIADLSLTDLALLSRQAIRSATSARMREALAYKNYITRRYPGGEKTVAGWPQHAERCTLSNWLKMDWAGEWMDFGPAMIRQETQDQDQGPTTPPIPRSIPQPEPRTQAQPQAPHGHTHPRSSLRPGTILWADVSGRTTAGGNRASGVVCRKDKGGVWMWYTLPDWRWESGELGQLGAGGVGAGGVGAVGAYGLER</sequence>
<accession>A0A427XY30</accession>
<name>A0A427XY30_9TREE</name>
<dbReference type="Proteomes" id="UP000279259">
    <property type="component" value="Unassembled WGS sequence"/>
</dbReference>
<proteinExistence type="predicted"/>
<dbReference type="SUPFAM" id="SSF52777">
    <property type="entry name" value="CoA-dependent acyltransferases"/>
    <property type="match status" value="1"/>
</dbReference>
<gene>
    <name evidence="2" type="ORF">EHS25_005419</name>
</gene>
<keyword evidence="3" id="KW-1185">Reference proteome</keyword>
<dbReference type="AlphaFoldDB" id="A0A427XY30"/>
<evidence type="ECO:0008006" key="4">
    <source>
        <dbReference type="Google" id="ProtNLM"/>
    </source>
</evidence>